<feature type="domain" description="HNH nuclease" evidence="1">
    <location>
        <begin position="349"/>
        <end position="401"/>
    </location>
</feature>
<dbReference type="CDD" id="cd00085">
    <property type="entry name" value="HNHc"/>
    <property type="match status" value="1"/>
</dbReference>
<dbReference type="Gene3D" id="1.10.30.50">
    <property type="match status" value="1"/>
</dbReference>
<dbReference type="Proteomes" id="UP000320209">
    <property type="component" value="Unassembled WGS sequence"/>
</dbReference>
<proteinExistence type="predicted"/>
<dbReference type="SMART" id="SM00507">
    <property type="entry name" value="HNHc"/>
    <property type="match status" value="1"/>
</dbReference>
<protein>
    <submittedName>
        <fullName evidence="2">Uncharacterized protein DUF222</fullName>
    </submittedName>
</protein>
<comment type="caution">
    <text evidence="2">The sequence shown here is derived from an EMBL/GenBank/DDBJ whole genome shotgun (WGS) entry which is preliminary data.</text>
</comment>
<dbReference type="InterPro" id="IPR003615">
    <property type="entry name" value="HNH_nuc"/>
</dbReference>
<name>A0A543A0X8_9ACTN</name>
<keyword evidence="3" id="KW-1185">Reference proteome</keyword>
<accession>A0A543A0X8</accession>
<reference evidence="2 3" key="1">
    <citation type="submission" date="2019-06" db="EMBL/GenBank/DDBJ databases">
        <title>Sequencing the genomes of 1000 actinobacteria strains.</title>
        <authorList>
            <person name="Klenk H.-P."/>
        </authorList>
    </citation>
    <scope>NUCLEOTIDE SEQUENCE [LARGE SCALE GENOMIC DNA]</scope>
    <source>
        <strain evidence="2 3">DSM 25218</strain>
    </source>
</reference>
<dbReference type="OrthoDB" id="3634417at2"/>
<gene>
    <name evidence="2" type="ORF">FB381_0106</name>
</gene>
<sequence>MSVENHVDHWGTSPRDPVATALAGIETALGDLLAMDPGYWRTSQKKDVLARLEILKAQQAALELRVLATAGDIAEETGDRDASAWVRANLLVDKSVARTQIRLAAAVSKHELLAAGLTDGSVSRDKARVITKALDAIETNPVASAEDLLLAEKLLVDYATRLTANELRIVGRRILVEIDPARFEDAEAKALLAEEERAQQKTALRIWDNHDGTIGFDGVLPVAMGMRFKTHVEAWAQPRKQQLVEKDTPLPPWERLMGQGFARLLETIDPDTQPRHGGDATTINVVISLDDLRKELGTAILGFDETNGTTISATEARKMACNATIIPWVLGTDGQVLDAGRSSRFFQPTQRKALRLQQKCCQAEGCDMPPEWCDAHHLEPWSLGGKTDLKDGVLLCPHHHRLAHAPAYTHERLPDGTIRFTRRP</sequence>
<dbReference type="RefSeq" id="WP_141778481.1">
    <property type="nucleotide sequence ID" value="NZ_VFOV01000001.1"/>
</dbReference>
<organism evidence="2 3">
    <name type="scientific">Nocardioides albertanoniae</name>
    <dbReference type="NCBI Taxonomy" id="1175486"/>
    <lineage>
        <taxon>Bacteria</taxon>
        <taxon>Bacillati</taxon>
        <taxon>Actinomycetota</taxon>
        <taxon>Actinomycetes</taxon>
        <taxon>Propionibacteriales</taxon>
        <taxon>Nocardioidaceae</taxon>
        <taxon>Nocardioides</taxon>
    </lineage>
</organism>
<dbReference type="EMBL" id="VFOV01000001">
    <property type="protein sequence ID" value="TQL66257.1"/>
    <property type="molecule type" value="Genomic_DNA"/>
</dbReference>
<evidence type="ECO:0000259" key="1">
    <source>
        <dbReference type="SMART" id="SM00507"/>
    </source>
</evidence>
<evidence type="ECO:0000313" key="2">
    <source>
        <dbReference type="EMBL" id="TQL66257.1"/>
    </source>
</evidence>
<evidence type="ECO:0000313" key="3">
    <source>
        <dbReference type="Proteomes" id="UP000320209"/>
    </source>
</evidence>
<dbReference type="AlphaFoldDB" id="A0A543A0X8"/>